<feature type="region of interest" description="Disordered" evidence="2">
    <location>
        <begin position="60"/>
        <end position="82"/>
    </location>
</feature>
<feature type="coiled-coil region" evidence="1">
    <location>
        <begin position="163"/>
        <end position="252"/>
    </location>
</feature>
<organism evidence="3 4">
    <name type="scientific">Paramuricea clavata</name>
    <name type="common">Red gorgonian</name>
    <name type="synonym">Violescent sea-whip</name>
    <dbReference type="NCBI Taxonomy" id="317549"/>
    <lineage>
        <taxon>Eukaryota</taxon>
        <taxon>Metazoa</taxon>
        <taxon>Cnidaria</taxon>
        <taxon>Anthozoa</taxon>
        <taxon>Octocorallia</taxon>
        <taxon>Malacalcyonacea</taxon>
        <taxon>Plexauridae</taxon>
        <taxon>Paramuricea</taxon>
    </lineage>
</organism>
<sequence>MSGVDSQTAPIQYGDDEKTFVTMMDDSDLKDAIRCWTAVPNTDGVFRMCVRVHDEVTPIGKNRNASKTNTTTPMESGTEKFTSDRFYNYPDNQNNCSETIRKRRLDFYKGKQIDKSEIFMSNTQPKTKRTHTANTSTITKARPTCHELHEPETLINTPIQRYLAKTEQNIEEKDQRIQEVMMVELNVKSRIERAKSNNCGEDKLHTGEVNLKQMAQNVKKLKTEKEKLIEELENKKSAAENLKDNILNKLEDSLLNADPVSYNIGGVKNWSLLRKHVFVLRKYCQTTLHGRIPPKHEILTCLEAALTSKDCTGIDISLKQRNLTTLNLKILMKKHTSQHTTVGVRSCSLDLKSNRSRSCNQSWIDRIKPTNEQDEENEQLRLALSASYAENECQHERGQYGIGSTYYSRSTLPRSKPSSTCNSTASSSAGTVQESVNINEVTCTVNDAAAALLSLRNLDSDTT</sequence>
<protein>
    <submittedName>
        <fullName evidence="3">Uncharacterized protein</fullName>
    </submittedName>
</protein>
<feature type="compositionally biased region" description="Polar residues" evidence="2">
    <location>
        <begin position="63"/>
        <end position="75"/>
    </location>
</feature>
<evidence type="ECO:0000313" key="3">
    <source>
        <dbReference type="EMBL" id="CAB4005948.1"/>
    </source>
</evidence>
<keyword evidence="4" id="KW-1185">Reference proteome</keyword>
<comment type="caution">
    <text evidence="3">The sequence shown here is derived from an EMBL/GenBank/DDBJ whole genome shotgun (WGS) entry which is preliminary data.</text>
</comment>
<accession>A0A7D9IHJ4</accession>
<evidence type="ECO:0000256" key="2">
    <source>
        <dbReference type="SAM" id="MobiDB-lite"/>
    </source>
</evidence>
<gene>
    <name evidence="3" type="ORF">PACLA_8A048577</name>
</gene>
<dbReference type="AlphaFoldDB" id="A0A7D9IHJ4"/>
<dbReference type="Proteomes" id="UP001152795">
    <property type="component" value="Unassembled WGS sequence"/>
</dbReference>
<dbReference type="EMBL" id="CACRXK020005365">
    <property type="protein sequence ID" value="CAB4005948.1"/>
    <property type="molecule type" value="Genomic_DNA"/>
</dbReference>
<name>A0A7D9IHJ4_PARCT</name>
<evidence type="ECO:0000256" key="1">
    <source>
        <dbReference type="SAM" id="Coils"/>
    </source>
</evidence>
<keyword evidence="1" id="KW-0175">Coiled coil</keyword>
<evidence type="ECO:0000313" key="4">
    <source>
        <dbReference type="Proteomes" id="UP001152795"/>
    </source>
</evidence>
<reference evidence="3" key="1">
    <citation type="submission" date="2020-04" db="EMBL/GenBank/DDBJ databases">
        <authorList>
            <person name="Alioto T."/>
            <person name="Alioto T."/>
            <person name="Gomez Garrido J."/>
        </authorList>
    </citation>
    <scope>NUCLEOTIDE SEQUENCE</scope>
    <source>
        <strain evidence="3">A484AB</strain>
    </source>
</reference>
<proteinExistence type="predicted"/>
<dbReference type="SUPFAM" id="SSF54277">
    <property type="entry name" value="CAD &amp; PB1 domains"/>
    <property type="match status" value="1"/>
</dbReference>